<keyword evidence="3" id="KW-1185">Reference proteome</keyword>
<dbReference type="AlphaFoldDB" id="A0A804QMU3"/>
<keyword evidence="1" id="KW-1133">Transmembrane helix</keyword>
<dbReference type="Gramene" id="Zm00001eb342370_T001">
    <property type="protein sequence ID" value="Zm00001eb342370_P001"/>
    <property type="gene ID" value="Zm00001eb342370"/>
</dbReference>
<organism evidence="2 3">
    <name type="scientific">Zea mays</name>
    <name type="common">Maize</name>
    <dbReference type="NCBI Taxonomy" id="4577"/>
    <lineage>
        <taxon>Eukaryota</taxon>
        <taxon>Viridiplantae</taxon>
        <taxon>Streptophyta</taxon>
        <taxon>Embryophyta</taxon>
        <taxon>Tracheophyta</taxon>
        <taxon>Spermatophyta</taxon>
        <taxon>Magnoliopsida</taxon>
        <taxon>Liliopsida</taxon>
        <taxon>Poales</taxon>
        <taxon>Poaceae</taxon>
        <taxon>PACMAD clade</taxon>
        <taxon>Panicoideae</taxon>
        <taxon>Andropogonodae</taxon>
        <taxon>Andropogoneae</taxon>
        <taxon>Tripsacinae</taxon>
        <taxon>Zea</taxon>
    </lineage>
</organism>
<dbReference type="Proteomes" id="UP000007305">
    <property type="component" value="Chromosome 8"/>
</dbReference>
<feature type="transmembrane region" description="Helical" evidence="1">
    <location>
        <begin position="18"/>
        <end position="35"/>
    </location>
</feature>
<proteinExistence type="predicted"/>
<evidence type="ECO:0000313" key="3">
    <source>
        <dbReference type="Proteomes" id="UP000007305"/>
    </source>
</evidence>
<accession>A0A804QMU3</accession>
<evidence type="ECO:0000256" key="1">
    <source>
        <dbReference type="SAM" id="Phobius"/>
    </source>
</evidence>
<dbReference type="InParanoid" id="A0A804QMU3"/>
<sequence>MTPACLSDESRRVLSRDVIVLCMCVCVFLTCACLVPPPRAWIGTLSIVRRFSAFVSVAALVQTSE</sequence>
<protein>
    <submittedName>
        <fullName evidence="2">Uncharacterized protein</fullName>
    </submittedName>
</protein>
<reference evidence="2" key="2">
    <citation type="submission" date="2019-07" db="EMBL/GenBank/DDBJ databases">
        <authorList>
            <person name="Seetharam A."/>
            <person name="Woodhouse M."/>
            <person name="Cannon E."/>
        </authorList>
    </citation>
    <scope>NUCLEOTIDE SEQUENCE [LARGE SCALE GENOMIC DNA]</scope>
    <source>
        <strain evidence="2">cv. B73</strain>
    </source>
</reference>
<name>A0A804QMU3_MAIZE</name>
<keyword evidence="1" id="KW-0812">Transmembrane</keyword>
<evidence type="ECO:0000313" key="2">
    <source>
        <dbReference type="EnsemblPlants" id="Zm00001eb342370_P001"/>
    </source>
</evidence>
<reference evidence="2" key="3">
    <citation type="submission" date="2021-05" db="UniProtKB">
        <authorList>
            <consortium name="EnsemblPlants"/>
        </authorList>
    </citation>
    <scope>IDENTIFICATION</scope>
    <source>
        <strain evidence="2">cv. B73</strain>
    </source>
</reference>
<keyword evidence="1" id="KW-0472">Membrane</keyword>
<reference evidence="3" key="1">
    <citation type="journal article" date="2009" name="Science">
        <title>The B73 maize genome: complexity, diversity, and dynamics.</title>
        <authorList>
            <person name="Schnable P.S."/>
            <person name="Ware D."/>
            <person name="Fulton R.S."/>
            <person name="Stein J.C."/>
            <person name="Wei F."/>
            <person name="Pasternak S."/>
            <person name="Liang C."/>
            <person name="Zhang J."/>
            <person name="Fulton L."/>
            <person name="Graves T.A."/>
            <person name="Minx P."/>
            <person name="Reily A.D."/>
            <person name="Courtney L."/>
            <person name="Kruchowski S.S."/>
            <person name="Tomlinson C."/>
            <person name="Strong C."/>
            <person name="Delehaunty K."/>
            <person name="Fronick C."/>
            <person name="Courtney B."/>
            <person name="Rock S.M."/>
            <person name="Belter E."/>
            <person name="Du F."/>
            <person name="Kim K."/>
            <person name="Abbott R.M."/>
            <person name="Cotton M."/>
            <person name="Levy A."/>
            <person name="Marchetto P."/>
            <person name="Ochoa K."/>
            <person name="Jackson S.M."/>
            <person name="Gillam B."/>
            <person name="Chen W."/>
            <person name="Yan L."/>
            <person name="Higginbotham J."/>
            <person name="Cardenas M."/>
            <person name="Waligorski J."/>
            <person name="Applebaum E."/>
            <person name="Phelps L."/>
            <person name="Falcone J."/>
            <person name="Kanchi K."/>
            <person name="Thane T."/>
            <person name="Scimone A."/>
            <person name="Thane N."/>
            <person name="Henke J."/>
            <person name="Wang T."/>
            <person name="Ruppert J."/>
            <person name="Shah N."/>
            <person name="Rotter K."/>
            <person name="Hodges J."/>
            <person name="Ingenthron E."/>
            <person name="Cordes M."/>
            <person name="Kohlberg S."/>
            <person name="Sgro J."/>
            <person name="Delgado B."/>
            <person name="Mead K."/>
            <person name="Chinwalla A."/>
            <person name="Leonard S."/>
            <person name="Crouse K."/>
            <person name="Collura K."/>
            <person name="Kudrna D."/>
            <person name="Currie J."/>
            <person name="He R."/>
            <person name="Angelova A."/>
            <person name="Rajasekar S."/>
            <person name="Mueller T."/>
            <person name="Lomeli R."/>
            <person name="Scara G."/>
            <person name="Ko A."/>
            <person name="Delaney K."/>
            <person name="Wissotski M."/>
            <person name="Lopez G."/>
            <person name="Campos D."/>
            <person name="Braidotti M."/>
            <person name="Ashley E."/>
            <person name="Golser W."/>
            <person name="Kim H."/>
            <person name="Lee S."/>
            <person name="Lin J."/>
            <person name="Dujmic Z."/>
            <person name="Kim W."/>
            <person name="Talag J."/>
            <person name="Zuccolo A."/>
            <person name="Fan C."/>
            <person name="Sebastian A."/>
            <person name="Kramer M."/>
            <person name="Spiegel L."/>
            <person name="Nascimento L."/>
            <person name="Zutavern T."/>
            <person name="Miller B."/>
            <person name="Ambroise C."/>
            <person name="Muller S."/>
            <person name="Spooner W."/>
            <person name="Narechania A."/>
            <person name="Ren L."/>
            <person name="Wei S."/>
            <person name="Kumari S."/>
            <person name="Faga B."/>
            <person name="Levy M.J."/>
            <person name="McMahan L."/>
            <person name="Van Buren P."/>
            <person name="Vaughn M.W."/>
            <person name="Ying K."/>
            <person name="Yeh C.-T."/>
            <person name="Emrich S.J."/>
            <person name="Jia Y."/>
            <person name="Kalyanaraman A."/>
            <person name="Hsia A.-P."/>
            <person name="Barbazuk W.B."/>
            <person name="Baucom R.S."/>
            <person name="Brutnell T.P."/>
            <person name="Carpita N.C."/>
            <person name="Chaparro C."/>
            <person name="Chia J.-M."/>
            <person name="Deragon J.-M."/>
            <person name="Estill J.C."/>
            <person name="Fu Y."/>
            <person name="Jeddeloh J.A."/>
            <person name="Han Y."/>
            <person name="Lee H."/>
            <person name="Li P."/>
            <person name="Lisch D.R."/>
            <person name="Liu S."/>
            <person name="Liu Z."/>
            <person name="Nagel D.H."/>
            <person name="McCann M.C."/>
            <person name="SanMiguel P."/>
            <person name="Myers A.M."/>
            <person name="Nettleton D."/>
            <person name="Nguyen J."/>
            <person name="Penning B.W."/>
            <person name="Ponnala L."/>
            <person name="Schneider K.L."/>
            <person name="Schwartz D.C."/>
            <person name="Sharma A."/>
            <person name="Soderlund C."/>
            <person name="Springer N.M."/>
            <person name="Sun Q."/>
            <person name="Wang H."/>
            <person name="Waterman M."/>
            <person name="Westerman R."/>
            <person name="Wolfgruber T.K."/>
            <person name="Yang L."/>
            <person name="Yu Y."/>
            <person name="Zhang L."/>
            <person name="Zhou S."/>
            <person name="Zhu Q."/>
            <person name="Bennetzen J.L."/>
            <person name="Dawe R.K."/>
            <person name="Jiang J."/>
            <person name="Jiang N."/>
            <person name="Presting G.G."/>
            <person name="Wessler S.R."/>
            <person name="Aluru S."/>
            <person name="Martienssen R.A."/>
            <person name="Clifton S.W."/>
            <person name="McCombie W.R."/>
            <person name="Wing R.A."/>
            <person name="Wilson R.K."/>
        </authorList>
    </citation>
    <scope>NUCLEOTIDE SEQUENCE [LARGE SCALE GENOMIC DNA]</scope>
    <source>
        <strain evidence="3">cv. B73</strain>
    </source>
</reference>
<dbReference type="EnsemblPlants" id="Zm00001eb342370_T001">
    <property type="protein sequence ID" value="Zm00001eb342370_P001"/>
    <property type="gene ID" value="Zm00001eb342370"/>
</dbReference>